<dbReference type="EMBL" id="KK119722">
    <property type="protein sequence ID" value="KFM76538.1"/>
    <property type="molecule type" value="Genomic_DNA"/>
</dbReference>
<gene>
    <name evidence="1" type="ORF">X975_13761</name>
</gene>
<dbReference type="OMA" id="YAKWIND"/>
<accession>A0A087UGP9</accession>
<name>A0A087UGP9_STEMI</name>
<dbReference type="STRING" id="407821.A0A087UGP9"/>
<reference evidence="1 2" key="1">
    <citation type="submission" date="2013-11" db="EMBL/GenBank/DDBJ databases">
        <title>Genome sequencing of Stegodyphus mimosarum.</title>
        <authorList>
            <person name="Bechsgaard J."/>
        </authorList>
    </citation>
    <scope>NUCLEOTIDE SEQUENCE [LARGE SCALE GENOMIC DNA]</scope>
</reference>
<organism evidence="1 2">
    <name type="scientific">Stegodyphus mimosarum</name>
    <name type="common">African social velvet spider</name>
    <dbReference type="NCBI Taxonomy" id="407821"/>
    <lineage>
        <taxon>Eukaryota</taxon>
        <taxon>Metazoa</taxon>
        <taxon>Ecdysozoa</taxon>
        <taxon>Arthropoda</taxon>
        <taxon>Chelicerata</taxon>
        <taxon>Arachnida</taxon>
        <taxon>Araneae</taxon>
        <taxon>Araneomorphae</taxon>
        <taxon>Entelegynae</taxon>
        <taxon>Eresoidea</taxon>
        <taxon>Eresidae</taxon>
        <taxon>Stegodyphus</taxon>
    </lineage>
</organism>
<evidence type="ECO:0000313" key="2">
    <source>
        <dbReference type="Proteomes" id="UP000054359"/>
    </source>
</evidence>
<evidence type="ECO:0000313" key="1">
    <source>
        <dbReference type="EMBL" id="KFM76538.1"/>
    </source>
</evidence>
<feature type="non-terminal residue" evidence="1">
    <location>
        <position position="137"/>
    </location>
</feature>
<keyword evidence="2" id="KW-1185">Reference proteome</keyword>
<dbReference type="AlphaFoldDB" id="A0A087UGP9"/>
<dbReference type="OrthoDB" id="6457214at2759"/>
<sequence length="137" mass="15610">MIKWEWYLTVPGKGKELFLSILLHVMEKAAYLRESNRAQIIMARRFGMSSFITARLVGCSLSAIVSIYAKWINDSETSSKYQDPHANKERGHRRLSHLVQQNQHQTMSQFTAQYNAGPSARCFKTFSSADTVEYGSA</sequence>
<dbReference type="Proteomes" id="UP000054359">
    <property type="component" value="Unassembled WGS sequence"/>
</dbReference>
<proteinExistence type="predicted"/>
<protein>
    <submittedName>
        <fullName evidence="1">Uncharacterized protein</fullName>
    </submittedName>
</protein>